<accession>A0A2H3DHW8</accession>
<dbReference type="STRING" id="47427.A0A2H3DHW8"/>
<reference evidence="2" key="1">
    <citation type="journal article" date="2017" name="Nat. Ecol. Evol.">
        <title>Genome expansion and lineage-specific genetic innovations in the forest pathogenic fungi Armillaria.</title>
        <authorList>
            <person name="Sipos G."/>
            <person name="Prasanna A.N."/>
            <person name="Walter M.C."/>
            <person name="O'Connor E."/>
            <person name="Balint B."/>
            <person name="Krizsan K."/>
            <person name="Kiss B."/>
            <person name="Hess J."/>
            <person name="Varga T."/>
            <person name="Slot J."/>
            <person name="Riley R."/>
            <person name="Boka B."/>
            <person name="Rigling D."/>
            <person name="Barry K."/>
            <person name="Lee J."/>
            <person name="Mihaltcheva S."/>
            <person name="LaButti K."/>
            <person name="Lipzen A."/>
            <person name="Waldron R."/>
            <person name="Moloney N.M."/>
            <person name="Sperisen C."/>
            <person name="Kredics L."/>
            <person name="Vagvoelgyi C."/>
            <person name="Patrignani A."/>
            <person name="Fitzpatrick D."/>
            <person name="Nagy I."/>
            <person name="Doyle S."/>
            <person name="Anderson J.B."/>
            <person name="Grigoriev I.V."/>
            <person name="Gueldener U."/>
            <person name="Muensterkoetter M."/>
            <person name="Nagy L.G."/>
        </authorList>
    </citation>
    <scope>NUCLEOTIDE SEQUENCE [LARGE SCALE GENOMIC DNA]</scope>
    <source>
        <strain evidence="2">Ar21-2</strain>
    </source>
</reference>
<proteinExistence type="predicted"/>
<dbReference type="AlphaFoldDB" id="A0A2H3DHW8"/>
<gene>
    <name evidence="1" type="ORF">ARMGADRAFT_1082719</name>
</gene>
<organism evidence="1 2">
    <name type="scientific">Armillaria gallica</name>
    <name type="common">Bulbous honey fungus</name>
    <name type="synonym">Armillaria bulbosa</name>
    <dbReference type="NCBI Taxonomy" id="47427"/>
    <lineage>
        <taxon>Eukaryota</taxon>
        <taxon>Fungi</taxon>
        <taxon>Dikarya</taxon>
        <taxon>Basidiomycota</taxon>
        <taxon>Agaricomycotina</taxon>
        <taxon>Agaricomycetes</taxon>
        <taxon>Agaricomycetidae</taxon>
        <taxon>Agaricales</taxon>
        <taxon>Marasmiineae</taxon>
        <taxon>Physalacriaceae</taxon>
        <taxon>Armillaria</taxon>
    </lineage>
</organism>
<dbReference type="Proteomes" id="UP000217790">
    <property type="component" value="Unassembled WGS sequence"/>
</dbReference>
<evidence type="ECO:0000313" key="1">
    <source>
        <dbReference type="EMBL" id="PBK90458.1"/>
    </source>
</evidence>
<dbReference type="EMBL" id="KZ293665">
    <property type="protein sequence ID" value="PBK90458.1"/>
    <property type="molecule type" value="Genomic_DNA"/>
</dbReference>
<dbReference type="OrthoDB" id="5598396at2759"/>
<keyword evidence="2" id="KW-1185">Reference proteome</keyword>
<sequence length="245" mass="28175">MERVLLAALGERAPRTARPAHSLSFIDEHALFLQLHALELGTVKGYSTGARDYTRFCITHHLPLDPTPLTLSHYIAYTSQFIASGPKYLSEVRHFLHDLYPHFDANRHSPLVQATIRGLKKIRADPIRRKLPLRRSHLATFNLLARMSGSYDDLLFVTLLSCSFYGCHRTGELVWKNDKQLQDYCKLIKRSSLIFSDGRAQYHLPYHKSDPFYHGSDVLFTHQDIADPIQLLHDYTTLRDSRHGP</sequence>
<name>A0A2H3DHW8_ARMGA</name>
<dbReference type="InParanoid" id="A0A2H3DHW8"/>
<protein>
    <submittedName>
        <fullName evidence="1">Uncharacterized protein</fullName>
    </submittedName>
</protein>
<evidence type="ECO:0000313" key="2">
    <source>
        <dbReference type="Proteomes" id="UP000217790"/>
    </source>
</evidence>